<keyword evidence="1" id="KW-0472">Membrane</keyword>
<accession>A0A0E4BL13</accession>
<sequence length="42" mass="4476">MQLLKGNLEHAVTTTILTMTLSLVWGAVLTIVITLVVRGLGV</sequence>
<evidence type="ECO:0000313" key="2">
    <source>
        <dbReference type="EMBL" id="BAR54858.1"/>
    </source>
</evidence>
<evidence type="ECO:0000256" key="1">
    <source>
        <dbReference type="SAM" id="Phobius"/>
    </source>
</evidence>
<dbReference type="EMBL" id="AP014685">
    <property type="protein sequence ID" value="BAR54858.1"/>
    <property type="molecule type" value="Genomic_DNA"/>
</dbReference>
<dbReference type="AlphaFoldDB" id="A0A0E4BL13"/>
<name>A0A0E4BL13_9BRAD</name>
<protein>
    <submittedName>
        <fullName evidence="2">Uncharacterized protein</fullName>
    </submittedName>
</protein>
<feature type="transmembrane region" description="Helical" evidence="1">
    <location>
        <begin position="12"/>
        <end position="37"/>
    </location>
</feature>
<proteinExistence type="predicted"/>
<gene>
    <name evidence="2" type="ORF">NK6_1674</name>
</gene>
<reference evidence="2 3" key="1">
    <citation type="submission" date="2014-11" db="EMBL/GenBank/DDBJ databases">
        <title>Symbiosis island explosion on the genome of extra-slow-growing strains of soybean bradyrhizobia with massive insertion sequences.</title>
        <authorList>
            <person name="Iida T."/>
            <person name="Minamisawa K."/>
        </authorList>
    </citation>
    <scope>NUCLEOTIDE SEQUENCE [LARGE SCALE GENOMIC DNA]</scope>
    <source>
        <strain evidence="2 3">NK6</strain>
    </source>
</reference>
<dbReference type="Proteomes" id="UP000063308">
    <property type="component" value="Chromosome"/>
</dbReference>
<organism evidence="2 3">
    <name type="scientific">Bradyrhizobium diazoefficiens</name>
    <dbReference type="NCBI Taxonomy" id="1355477"/>
    <lineage>
        <taxon>Bacteria</taxon>
        <taxon>Pseudomonadati</taxon>
        <taxon>Pseudomonadota</taxon>
        <taxon>Alphaproteobacteria</taxon>
        <taxon>Hyphomicrobiales</taxon>
        <taxon>Nitrobacteraceae</taxon>
        <taxon>Bradyrhizobium</taxon>
    </lineage>
</organism>
<keyword evidence="1" id="KW-1133">Transmembrane helix</keyword>
<keyword evidence="1" id="KW-0812">Transmembrane</keyword>
<evidence type="ECO:0000313" key="3">
    <source>
        <dbReference type="Proteomes" id="UP000063308"/>
    </source>
</evidence>